<dbReference type="RefSeq" id="XP_012936714.1">
    <property type="nucleotide sequence ID" value="XM_013081260.2"/>
</dbReference>
<reference evidence="7 8" key="1">
    <citation type="submission" date="2025-05" db="UniProtKB">
        <authorList>
            <consortium name="RefSeq"/>
        </authorList>
    </citation>
    <scope>IDENTIFICATION</scope>
</reference>
<evidence type="ECO:0000313" key="8">
    <source>
        <dbReference type="RefSeq" id="XP_035825061.1"/>
    </source>
</evidence>
<dbReference type="GeneID" id="101848037"/>
<dbReference type="InterPro" id="IPR043988">
    <property type="entry name" value="CCZ1/INTU_longin_2"/>
</dbReference>
<comment type="subcellular location">
    <subcellularLocation>
        <location evidence="2">Cell surface</location>
    </subcellularLocation>
    <subcellularLocation>
        <location evidence="1">Cytoplasm</location>
        <location evidence="1">Cytoskeleton</location>
        <location evidence="1">Cilium basal body</location>
    </subcellularLocation>
</comment>
<evidence type="ECO:0000256" key="4">
    <source>
        <dbReference type="SAM" id="MobiDB-lite"/>
    </source>
</evidence>
<dbReference type="Gene3D" id="2.30.42.10">
    <property type="match status" value="1"/>
</dbReference>
<dbReference type="Pfam" id="PF19032">
    <property type="entry name" value="Intu_longin_2"/>
    <property type="match status" value="1"/>
</dbReference>
<feature type="region of interest" description="Disordered" evidence="4">
    <location>
        <begin position="598"/>
        <end position="682"/>
    </location>
</feature>
<evidence type="ECO:0000256" key="2">
    <source>
        <dbReference type="ARBA" id="ARBA00004241"/>
    </source>
</evidence>
<feature type="region of interest" description="Disordered" evidence="4">
    <location>
        <begin position="22"/>
        <end position="98"/>
    </location>
</feature>
<accession>A0ABM1VRL9</accession>
<dbReference type="InterPro" id="IPR001478">
    <property type="entry name" value="PDZ"/>
</dbReference>
<dbReference type="Pfam" id="PF00595">
    <property type="entry name" value="PDZ"/>
    <property type="match status" value="1"/>
</dbReference>
<dbReference type="PROSITE" id="PS50106">
    <property type="entry name" value="PDZ"/>
    <property type="match status" value="1"/>
</dbReference>
<feature type="compositionally biased region" description="Polar residues" evidence="4">
    <location>
        <begin position="642"/>
        <end position="661"/>
    </location>
</feature>
<feature type="compositionally biased region" description="Low complexity" evidence="4">
    <location>
        <begin position="662"/>
        <end position="682"/>
    </location>
</feature>
<keyword evidence="6" id="KW-1185">Reference proteome</keyword>
<feature type="compositionally biased region" description="Basic and acidic residues" evidence="4">
    <location>
        <begin position="627"/>
        <end position="636"/>
    </location>
</feature>
<dbReference type="RefSeq" id="XP_035825061.1">
    <property type="nucleotide sequence ID" value="XM_035969168.1"/>
</dbReference>
<evidence type="ECO:0000259" key="5">
    <source>
        <dbReference type="PROSITE" id="PS50106"/>
    </source>
</evidence>
<evidence type="ECO:0000313" key="7">
    <source>
        <dbReference type="RefSeq" id="XP_012936714.1"/>
    </source>
</evidence>
<dbReference type="SMART" id="SM00228">
    <property type="entry name" value="PDZ"/>
    <property type="match status" value="1"/>
</dbReference>
<dbReference type="PANTHER" id="PTHR21082">
    <property type="entry name" value="PROTEIN INTURNED"/>
    <property type="match status" value="1"/>
</dbReference>
<dbReference type="PANTHER" id="PTHR21082:SF4">
    <property type="entry name" value="PROTEIN INTURNED"/>
    <property type="match status" value="1"/>
</dbReference>
<feature type="compositionally biased region" description="Basic and acidic residues" evidence="4">
    <location>
        <begin position="32"/>
        <end position="81"/>
    </location>
</feature>
<gene>
    <name evidence="7 8" type="primary">LOC101848037</name>
</gene>
<dbReference type="Proteomes" id="UP000694888">
    <property type="component" value="Unplaced"/>
</dbReference>
<evidence type="ECO:0000313" key="6">
    <source>
        <dbReference type="Proteomes" id="UP000694888"/>
    </source>
</evidence>
<proteinExistence type="predicted"/>
<evidence type="ECO:0000256" key="1">
    <source>
        <dbReference type="ARBA" id="ARBA00004120"/>
    </source>
</evidence>
<protein>
    <recommendedName>
        <fullName evidence="3">Inturned planar cell polarity effector homolog</fullName>
    </recommendedName>
</protein>
<dbReference type="InterPro" id="IPR039151">
    <property type="entry name" value="INTU"/>
</dbReference>
<feature type="domain" description="PDZ" evidence="5">
    <location>
        <begin position="124"/>
        <end position="192"/>
    </location>
</feature>
<dbReference type="InterPro" id="IPR036034">
    <property type="entry name" value="PDZ_sf"/>
</dbReference>
<organism evidence="6 8">
    <name type="scientific">Aplysia californica</name>
    <name type="common">California sea hare</name>
    <dbReference type="NCBI Taxonomy" id="6500"/>
    <lineage>
        <taxon>Eukaryota</taxon>
        <taxon>Metazoa</taxon>
        <taxon>Spiralia</taxon>
        <taxon>Lophotrochozoa</taxon>
        <taxon>Mollusca</taxon>
        <taxon>Gastropoda</taxon>
        <taxon>Heterobranchia</taxon>
        <taxon>Euthyneura</taxon>
        <taxon>Tectipleura</taxon>
        <taxon>Aplysiida</taxon>
        <taxon>Aplysioidea</taxon>
        <taxon>Aplysiidae</taxon>
        <taxon>Aplysia</taxon>
    </lineage>
</organism>
<sequence length="871" mass="97382">MLQSQSPDDRENAAHHWLHCHEDEEQLASSNELRKKTKEIQKLLTERNQKLRQETKDSNDHDNGLERLSVHMERPRGEGENKTNAMSRPRTDRDRQFKQITFKPNYRSLTGNESSGVEICKKLFGITIFEYSNGKSRLSNMTKDRKLVVQGVLEGSESHASGKIHRGDMLVRINDVSVSWLNFTKLLCSLKKRERVKLTFQSPRIVGPKSSYSVLQVPEADLCLAVLGKRLSHIQSELSQLNCAAMFLTLVPSEAESNEMEDIIYAFPPGEERLLSLRGLFITLSSSLVDVVGQPAACSRLEVNNGTVNVVYRQCGKDVFVLAMPEDRISLGALSNVMDGLYSLLVLLHSDLKRAFNECERTWLDKLLAVVFHQSLGLQSALAPLPLLPLSETAITPCHVVKSLQLSSENKLICDEILSETESMDFDDYLEQKDLFARRKYTVNGTCLFYKDYLVCSHLAEDLQRDVNLYLNCHGLLILSSRQHVDQVMVWQELKSRSEQDVTSLPAGYQPCDSRFFLMVIGVRNYYLCVVLEAGSCSARVEGQARPLSLMLDQGRATLSQLETREVHMAACCEDSLTNTASSVSLACADHLVTVTTPRNRSASRGAHRPPLTPTKSTDNAYRGRSKSRDRLAAEEDKADDSSNTSVMRRQGSKLSYGSNDSAGSGSSAGPPKSKSSRMSSAADVSSITRSLSVMQIEMPHDFVRGERLSRGRENTLFTYVHLDFGEGVLISPTDTELKEVHSALQADVLHHFCQACENMRSQFIAKVSPGNLSLALLCVLFLLLFFECLNEDNKGHFCSVCFLMAPGASDKIKLKKNILKLTADTMTPFIHAGPFSIQQSFQIHIIPFCNLTKEIQLKPSEMVTYCQRAK</sequence>
<name>A0ABM1VRL9_APLCA</name>
<evidence type="ECO:0000256" key="3">
    <source>
        <dbReference type="ARBA" id="ARBA00032633"/>
    </source>
</evidence>
<dbReference type="SUPFAM" id="SSF50156">
    <property type="entry name" value="PDZ domain-like"/>
    <property type="match status" value="1"/>
</dbReference>
<dbReference type="CDD" id="cd00136">
    <property type="entry name" value="PDZ_canonical"/>
    <property type="match status" value="1"/>
</dbReference>